<organism evidence="4 5">
    <name type="scientific">Lactobacillus xujianguonis</name>
    <dbReference type="NCBI Taxonomy" id="2495899"/>
    <lineage>
        <taxon>Bacteria</taxon>
        <taxon>Bacillati</taxon>
        <taxon>Bacillota</taxon>
        <taxon>Bacilli</taxon>
        <taxon>Lactobacillales</taxon>
        <taxon>Lactobacillaceae</taxon>
        <taxon>Lactobacillus</taxon>
    </lineage>
</organism>
<dbReference type="GO" id="GO:0005199">
    <property type="term" value="F:structural constituent of cell wall"/>
    <property type="evidence" value="ECO:0007669"/>
    <property type="project" value="InterPro"/>
</dbReference>
<evidence type="ECO:0000313" key="4">
    <source>
        <dbReference type="EMBL" id="RVU70522.1"/>
    </source>
</evidence>
<dbReference type="InterPro" id="IPR013783">
    <property type="entry name" value="Ig-like_fold"/>
</dbReference>
<dbReference type="InterPro" id="IPR004903">
    <property type="entry name" value="S-layer_prot"/>
</dbReference>
<evidence type="ECO:0000256" key="2">
    <source>
        <dbReference type="SAM" id="SignalP"/>
    </source>
</evidence>
<keyword evidence="5" id="KW-1185">Reference proteome</keyword>
<dbReference type="GO" id="GO:0030115">
    <property type="term" value="C:S-layer"/>
    <property type="evidence" value="ECO:0007669"/>
    <property type="project" value="InterPro"/>
</dbReference>
<dbReference type="InterPro" id="IPR024968">
    <property type="entry name" value="SlpA_C_lactobacillus"/>
</dbReference>
<dbReference type="Gene3D" id="2.60.40.10">
    <property type="entry name" value="Immunoglobulins"/>
    <property type="match status" value="1"/>
</dbReference>
<feature type="signal peptide" evidence="2">
    <location>
        <begin position="1"/>
        <end position="34"/>
    </location>
</feature>
<dbReference type="Proteomes" id="UP000288291">
    <property type="component" value="Unassembled WGS sequence"/>
</dbReference>
<dbReference type="Pfam" id="PF03217">
    <property type="entry name" value="SlpA"/>
    <property type="match status" value="2"/>
</dbReference>
<sequence>MMFKEENSSMKKNIKIVSLAAAALLAVSPVVASAVPVNAAASAKTTANSKSTKKTEKKEAVKPVNSENVEGTPYFVEGNNRVTSGSVSLKANTVSAIVDAITKKYSITTDGKNTVAWNTQALTIAITGALNSQAGISVNANGSFNMPANSFTVNAVLNYGKNLSQSITMPVNVTPYDAPADYSANPVISYNGKKFDHTQNITLADNASFNYVKVNGTVDTAAIQKAFTAQVSASDKNAIAVTVDTSKVNTAVAGQYPVTVTAINPAGKGVTLTFNLTVGEKGATYKTVNTQAVVYSINGNTVSQTTNIINVGTSIATFGNPVVVNNVSYTRINGASANQFVLTSVFDKVATDNNTNKDENSKPEVATKKITLLHAAAAYTKDGKRAGHTYKLYKRVTIEDQAVTINGAKCYKIANSDNYIKASNVDGKKRTLKRRSYIYKSSKRRANKKVLKKGKKVRTYGGSVKFKNGKRYYRIGKGQYVRTVNFR</sequence>
<comment type="caution">
    <text evidence="4">The sequence shown here is derived from an EMBL/GenBank/DDBJ whole genome shotgun (WGS) entry which is preliminary data.</text>
</comment>
<feature type="chain" id="PRO_5039604673" evidence="2">
    <location>
        <begin position="35"/>
        <end position="487"/>
    </location>
</feature>
<protein>
    <submittedName>
        <fullName evidence="4">Cell surface protein</fullName>
    </submittedName>
</protein>
<keyword evidence="2" id="KW-0732">Signal</keyword>
<evidence type="ECO:0000256" key="1">
    <source>
        <dbReference type="SAM" id="MobiDB-lite"/>
    </source>
</evidence>
<feature type="domain" description="S-layer protein C-terminal" evidence="3">
    <location>
        <begin position="284"/>
        <end position="343"/>
    </location>
</feature>
<dbReference type="PRINTS" id="PR01729">
    <property type="entry name" value="SURFACELAYER"/>
</dbReference>
<evidence type="ECO:0000259" key="3">
    <source>
        <dbReference type="Pfam" id="PF03217"/>
    </source>
</evidence>
<reference evidence="4 5" key="1">
    <citation type="submission" date="2018-12" db="EMBL/GenBank/DDBJ databases">
        <authorList>
            <person name="Meng J."/>
        </authorList>
    </citation>
    <scope>NUCLEOTIDE SEQUENCE [LARGE SCALE GENOMIC DNA]</scope>
    <source>
        <strain evidence="4 5">HT111-2</strain>
    </source>
</reference>
<dbReference type="AlphaFoldDB" id="A0A437SUH0"/>
<dbReference type="GO" id="GO:0009274">
    <property type="term" value="C:peptidoglycan-based cell wall"/>
    <property type="evidence" value="ECO:0007669"/>
    <property type="project" value="InterPro"/>
</dbReference>
<feature type="region of interest" description="Disordered" evidence="1">
    <location>
        <begin position="42"/>
        <end position="64"/>
    </location>
</feature>
<gene>
    <name evidence="4" type="ORF">EJK17_06955</name>
</gene>
<evidence type="ECO:0000313" key="5">
    <source>
        <dbReference type="Proteomes" id="UP000288291"/>
    </source>
</evidence>
<dbReference type="EMBL" id="RXIA01000017">
    <property type="protein sequence ID" value="RVU70522.1"/>
    <property type="molecule type" value="Genomic_DNA"/>
</dbReference>
<feature type="domain" description="S-layer protein C-terminal" evidence="3">
    <location>
        <begin position="422"/>
        <end position="482"/>
    </location>
</feature>
<proteinExistence type="predicted"/>
<name>A0A437SUH0_9LACO</name>
<accession>A0A437SUH0</accession>